<dbReference type="PANTHER" id="PTHR11886">
    <property type="entry name" value="DYNEIN LIGHT CHAIN"/>
    <property type="match status" value="1"/>
</dbReference>
<keyword evidence="10" id="KW-0243">Dynein</keyword>
<gene>
    <name evidence="12" type="ORF">CAUJ_LOCUS14667</name>
</gene>
<evidence type="ECO:0000256" key="9">
    <source>
        <dbReference type="ARBA" id="ARBA00023242"/>
    </source>
</evidence>
<reference evidence="12" key="1">
    <citation type="submission" date="2020-10" db="EMBL/GenBank/DDBJ databases">
        <authorList>
            <person name="Kikuchi T."/>
        </authorList>
    </citation>
    <scope>NUCLEOTIDE SEQUENCE</scope>
    <source>
        <strain evidence="12">NKZ352</strain>
    </source>
</reference>
<keyword evidence="5 10" id="KW-0493">Microtubule</keyword>
<keyword evidence="6" id="KW-0509">mRNA transport</keyword>
<evidence type="ECO:0000313" key="12">
    <source>
        <dbReference type="EMBL" id="CAD6198761.1"/>
    </source>
</evidence>
<comment type="similarity">
    <text evidence="10">Belongs to the dynein light chain family.</text>
</comment>
<keyword evidence="9" id="KW-0539">Nucleus</keyword>
<evidence type="ECO:0000256" key="5">
    <source>
        <dbReference type="ARBA" id="ARBA00022701"/>
    </source>
</evidence>
<evidence type="ECO:0000256" key="6">
    <source>
        <dbReference type="ARBA" id="ARBA00022816"/>
    </source>
</evidence>
<dbReference type="SUPFAM" id="SSF54648">
    <property type="entry name" value="DLC"/>
    <property type="match status" value="1"/>
</dbReference>
<sequence length="113" mass="13072">MIGLMRRKLSSKRRESRRWREPPEKALRAEDIVVKSTTMTEQRTQQAVTCLGDALANCGIENEIASFMKRKFDELHGSHWQCIVGRNFGSHLDTVEHVHLILSKISVLLFRCH</sequence>
<evidence type="ECO:0000256" key="8">
    <source>
        <dbReference type="ARBA" id="ARBA00023212"/>
    </source>
</evidence>
<evidence type="ECO:0000256" key="1">
    <source>
        <dbReference type="ARBA" id="ARBA00004123"/>
    </source>
</evidence>
<evidence type="ECO:0000256" key="11">
    <source>
        <dbReference type="SAM" id="MobiDB-lite"/>
    </source>
</evidence>
<keyword evidence="10" id="KW-0505">Motor protein</keyword>
<dbReference type="InterPro" id="IPR037177">
    <property type="entry name" value="DLC_sf"/>
</dbReference>
<dbReference type="GO" id="GO:0007017">
    <property type="term" value="P:microtubule-based process"/>
    <property type="evidence" value="ECO:0007669"/>
    <property type="project" value="InterPro"/>
</dbReference>
<comment type="caution">
    <text evidence="12">The sequence shown here is derived from an EMBL/GenBank/DDBJ whole genome shotgun (WGS) entry which is preliminary data.</text>
</comment>
<feature type="region of interest" description="Disordered" evidence="11">
    <location>
        <begin position="1"/>
        <end position="22"/>
    </location>
</feature>
<evidence type="ECO:0000313" key="13">
    <source>
        <dbReference type="Proteomes" id="UP000835052"/>
    </source>
</evidence>
<dbReference type="Pfam" id="PF01221">
    <property type="entry name" value="Dynein_light"/>
    <property type="match status" value="1"/>
</dbReference>
<evidence type="ECO:0000256" key="2">
    <source>
        <dbReference type="ARBA" id="ARBA00004245"/>
    </source>
</evidence>
<dbReference type="EMBL" id="CAJGYM010000137">
    <property type="protein sequence ID" value="CAD6198761.1"/>
    <property type="molecule type" value="Genomic_DNA"/>
</dbReference>
<accession>A0A8S1HW48</accession>
<dbReference type="SMART" id="SM01375">
    <property type="entry name" value="Dynein_light"/>
    <property type="match status" value="1"/>
</dbReference>
<dbReference type="GO" id="GO:0051028">
    <property type="term" value="P:mRNA transport"/>
    <property type="evidence" value="ECO:0007669"/>
    <property type="project" value="UniProtKB-KW"/>
</dbReference>
<dbReference type="FunFam" id="3.30.740.10:FF:000005">
    <property type="entry name" value="Dynein light chain"/>
    <property type="match status" value="1"/>
</dbReference>
<keyword evidence="13" id="KW-1185">Reference proteome</keyword>
<evidence type="ECO:0000256" key="7">
    <source>
        <dbReference type="ARBA" id="ARBA00022927"/>
    </source>
</evidence>
<keyword evidence="4 10" id="KW-0963">Cytoplasm</keyword>
<proteinExistence type="inferred from homology"/>
<dbReference type="GO" id="GO:0045505">
    <property type="term" value="F:dynein intermediate chain binding"/>
    <property type="evidence" value="ECO:0007669"/>
    <property type="project" value="TreeGrafter"/>
</dbReference>
<evidence type="ECO:0000256" key="3">
    <source>
        <dbReference type="ARBA" id="ARBA00022448"/>
    </source>
</evidence>
<dbReference type="GO" id="GO:0005874">
    <property type="term" value="C:microtubule"/>
    <property type="evidence" value="ECO:0007669"/>
    <property type="project" value="UniProtKB-KW"/>
</dbReference>
<dbReference type="Proteomes" id="UP000835052">
    <property type="component" value="Unassembled WGS sequence"/>
</dbReference>
<dbReference type="AlphaFoldDB" id="A0A8S1HW48"/>
<name>A0A8S1HW48_9PELO</name>
<comment type="subcellular location">
    <subcellularLocation>
        <location evidence="2 10">Cytoplasm</location>
        <location evidence="2 10">Cytoskeleton</location>
    </subcellularLocation>
    <subcellularLocation>
        <location evidence="1">Nucleus</location>
    </subcellularLocation>
</comment>
<dbReference type="GO" id="GO:0015031">
    <property type="term" value="P:protein transport"/>
    <property type="evidence" value="ECO:0007669"/>
    <property type="project" value="UniProtKB-KW"/>
</dbReference>
<keyword evidence="3" id="KW-0813">Transport</keyword>
<organism evidence="12 13">
    <name type="scientific">Caenorhabditis auriculariae</name>
    <dbReference type="NCBI Taxonomy" id="2777116"/>
    <lineage>
        <taxon>Eukaryota</taxon>
        <taxon>Metazoa</taxon>
        <taxon>Ecdysozoa</taxon>
        <taxon>Nematoda</taxon>
        <taxon>Chromadorea</taxon>
        <taxon>Rhabditida</taxon>
        <taxon>Rhabditina</taxon>
        <taxon>Rhabditomorpha</taxon>
        <taxon>Rhabditoidea</taxon>
        <taxon>Rhabditidae</taxon>
        <taxon>Peloderinae</taxon>
        <taxon>Caenorhabditis</taxon>
    </lineage>
</organism>
<dbReference type="GO" id="GO:0005868">
    <property type="term" value="C:cytoplasmic dynein complex"/>
    <property type="evidence" value="ECO:0007669"/>
    <property type="project" value="TreeGrafter"/>
</dbReference>
<dbReference type="GO" id="GO:0005634">
    <property type="term" value="C:nucleus"/>
    <property type="evidence" value="ECO:0007669"/>
    <property type="project" value="UniProtKB-SubCell"/>
</dbReference>
<protein>
    <recommendedName>
        <fullName evidence="10">Dynein light chain</fullName>
    </recommendedName>
</protein>
<dbReference type="PANTHER" id="PTHR11886:SF88">
    <property type="entry name" value="DYNEIN LIGHT CHAIN"/>
    <property type="match status" value="1"/>
</dbReference>
<evidence type="ECO:0000256" key="4">
    <source>
        <dbReference type="ARBA" id="ARBA00022490"/>
    </source>
</evidence>
<feature type="compositionally biased region" description="Basic residues" evidence="11">
    <location>
        <begin position="1"/>
        <end position="17"/>
    </location>
</feature>
<keyword evidence="7" id="KW-0653">Protein transport</keyword>
<dbReference type="OrthoDB" id="6506078at2759"/>
<dbReference type="Gene3D" id="3.30.740.10">
    <property type="entry name" value="Protein Inhibitor Of Neuronal Nitric Oxide Synthase"/>
    <property type="match status" value="1"/>
</dbReference>
<keyword evidence="8 10" id="KW-0206">Cytoskeleton</keyword>
<evidence type="ECO:0000256" key="10">
    <source>
        <dbReference type="RuleBase" id="RU365010"/>
    </source>
</evidence>
<dbReference type="InterPro" id="IPR001372">
    <property type="entry name" value="Dynein_light_chain_typ-1/2"/>
</dbReference>